<reference evidence="9" key="2">
    <citation type="submission" date="2021-04" db="EMBL/GenBank/DDBJ databases">
        <authorList>
            <person name="Gilroy R."/>
        </authorList>
    </citation>
    <scope>NUCLEOTIDE SEQUENCE</scope>
    <source>
        <strain evidence="9">1068</strain>
    </source>
</reference>
<evidence type="ECO:0000256" key="2">
    <source>
        <dbReference type="ARBA" id="ARBA00010792"/>
    </source>
</evidence>
<evidence type="ECO:0000256" key="7">
    <source>
        <dbReference type="SAM" id="Phobius"/>
    </source>
</evidence>
<organism evidence="9 10">
    <name type="scientific">Candidatus Blautia pullicola</name>
    <dbReference type="NCBI Taxonomy" id="2838498"/>
    <lineage>
        <taxon>Bacteria</taxon>
        <taxon>Bacillati</taxon>
        <taxon>Bacillota</taxon>
        <taxon>Clostridia</taxon>
        <taxon>Lachnospirales</taxon>
        <taxon>Lachnospiraceae</taxon>
        <taxon>Blautia</taxon>
    </lineage>
</organism>
<feature type="domain" description="VTT" evidence="8">
    <location>
        <begin position="30"/>
        <end position="161"/>
    </location>
</feature>
<keyword evidence="6 7" id="KW-0472">Membrane</keyword>
<evidence type="ECO:0000256" key="5">
    <source>
        <dbReference type="ARBA" id="ARBA00022989"/>
    </source>
</evidence>
<dbReference type="PANTHER" id="PTHR42709:SF6">
    <property type="entry name" value="UNDECAPRENYL PHOSPHATE TRANSPORTER A"/>
    <property type="match status" value="1"/>
</dbReference>
<evidence type="ECO:0000256" key="1">
    <source>
        <dbReference type="ARBA" id="ARBA00004651"/>
    </source>
</evidence>
<name>A0A9D2FSR2_9FIRM</name>
<feature type="transmembrane region" description="Helical" evidence="7">
    <location>
        <begin position="176"/>
        <end position="197"/>
    </location>
</feature>
<keyword evidence="3" id="KW-1003">Cell membrane</keyword>
<evidence type="ECO:0000313" key="9">
    <source>
        <dbReference type="EMBL" id="HIZ65982.1"/>
    </source>
</evidence>
<comment type="caution">
    <text evidence="9">The sequence shown here is derived from an EMBL/GenBank/DDBJ whole genome shotgun (WGS) entry which is preliminary data.</text>
</comment>
<sequence length="209" mass="22883">MNQWLLQIMNDYGYLGMAFLIMAENLFPPIPSEVILTFGGFMTTYTKMHLPGALLSSTVGSVAGAILLYQLGYLLSPQKLETLLSGPLGKILRLKKEDIEKASLWFDSKGNYTVFFCRFIPIVRSLISIPAGMAAMNLGRFLWLTTLGSLLWNLALLSLGAAAGSSWQKAAAFLGSYTQAAKIVLLIFLFLGLLLALRKRLLKKGPSDG</sequence>
<evidence type="ECO:0000259" key="8">
    <source>
        <dbReference type="Pfam" id="PF09335"/>
    </source>
</evidence>
<feature type="transmembrane region" description="Helical" evidence="7">
    <location>
        <begin position="12"/>
        <end position="30"/>
    </location>
</feature>
<evidence type="ECO:0000256" key="3">
    <source>
        <dbReference type="ARBA" id="ARBA00022475"/>
    </source>
</evidence>
<keyword evidence="5 7" id="KW-1133">Transmembrane helix</keyword>
<dbReference type="PANTHER" id="PTHR42709">
    <property type="entry name" value="ALKALINE PHOSPHATASE LIKE PROTEIN"/>
    <property type="match status" value="1"/>
</dbReference>
<protein>
    <submittedName>
        <fullName evidence="9">DedA family protein</fullName>
    </submittedName>
</protein>
<accession>A0A9D2FSR2</accession>
<dbReference type="Pfam" id="PF09335">
    <property type="entry name" value="VTT_dom"/>
    <property type="match status" value="1"/>
</dbReference>
<dbReference type="EMBL" id="DXBG01000203">
    <property type="protein sequence ID" value="HIZ65982.1"/>
    <property type="molecule type" value="Genomic_DNA"/>
</dbReference>
<dbReference type="GO" id="GO:0005886">
    <property type="term" value="C:plasma membrane"/>
    <property type="evidence" value="ECO:0007669"/>
    <property type="project" value="UniProtKB-SubCell"/>
</dbReference>
<gene>
    <name evidence="9" type="ORF">H9809_08825</name>
</gene>
<dbReference type="InterPro" id="IPR051311">
    <property type="entry name" value="DedA_domain"/>
</dbReference>
<feature type="transmembrane region" description="Helical" evidence="7">
    <location>
        <begin position="50"/>
        <end position="69"/>
    </location>
</feature>
<comment type="similarity">
    <text evidence="2">Belongs to the DedA family.</text>
</comment>
<proteinExistence type="inferred from homology"/>
<evidence type="ECO:0000256" key="6">
    <source>
        <dbReference type="ARBA" id="ARBA00023136"/>
    </source>
</evidence>
<dbReference type="InterPro" id="IPR032816">
    <property type="entry name" value="VTT_dom"/>
</dbReference>
<evidence type="ECO:0000256" key="4">
    <source>
        <dbReference type="ARBA" id="ARBA00022692"/>
    </source>
</evidence>
<evidence type="ECO:0000313" key="10">
    <source>
        <dbReference type="Proteomes" id="UP000824056"/>
    </source>
</evidence>
<dbReference type="Proteomes" id="UP000824056">
    <property type="component" value="Unassembled WGS sequence"/>
</dbReference>
<comment type="subcellular location">
    <subcellularLocation>
        <location evidence="1">Cell membrane</location>
        <topology evidence="1">Multi-pass membrane protein</topology>
    </subcellularLocation>
</comment>
<reference evidence="9" key="1">
    <citation type="journal article" date="2021" name="PeerJ">
        <title>Extensive microbial diversity within the chicken gut microbiome revealed by metagenomics and culture.</title>
        <authorList>
            <person name="Gilroy R."/>
            <person name="Ravi A."/>
            <person name="Getino M."/>
            <person name="Pursley I."/>
            <person name="Horton D.L."/>
            <person name="Alikhan N.F."/>
            <person name="Baker D."/>
            <person name="Gharbi K."/>
            <person name="Hall N."/>
            <person name="Watson M."/>
            <person name="Adriaenssens E.M."/>
            <person name="Foster-Nyarko E."/>
            <person name="Jarju S."/>
            <person name="Secka A."/>
            <person name="Antonio M."/>
            <person name="Oren A."/>
            <person name="Chaudhuri R.R."/>
            <person name="La Ragione R."/>
            <person name="Hildebrand F."/>
            <person name="Pallen M.J."/>
        </authorList>
    </citation>
    <scope>NUCLEOTIDE SEQUENCE</scope>
    <source>
        <strain evidence="9">1068</strain>
    </source>
</reference>
<feature type="transmembrane region" description="Helical" evidence="7">
    <location>
        <begin position="141"/>
        <end position="164"/>
    </location>
</feature>
<keyword evidence="4 7" id="KW-0812">Transmembrane</keyword>
<dbReference type="AlphaFoldDB" id="A0A9D2FSR2"/>